<dbReference type="PRINTS" id="PR00455">
    <property type="entry name" value="HTHTETR"/>
</dbReference>
<comment type="caution">
    <text evidence="7">The sequence shown here is derived from an EMBL/GenBank/DDBJ whole genome shotgun (WGS) entry which is preliminary data.</text>
</comment>
<dbReference type="OrthoDB" id="166040at2"/>
<dbReference type="GO" id="GO:0046677">
    <property type="term" value="P:response to antibiotic"/>
    <property type="evidence" value="ECO:0007669"/>
    <property type="project" value="InterPro"/>
</dbReference>
<dbReference type="PANTHER" id="PTHR30055:SF151">
    <property type="entry name" value="TRANSCRIPTIONAL REGULATORY PROTEIN"/>
    <property type="match status" value="1"/>
</dbReference>
<keyword evidence="4" id="KW-0804">Transcription</keyword>
<dbReference type="Pfam" id="PF02909">
    <property type="entry name" value="TetR_C_1"/>
    <property type="match status" value="1"/>
</dbReference>
<protein>
    <submittedName>
        <fullName evidence="7">TetR family transcriptional regulator</fullName>
    </submittedName>
</protein>
<evidence type="ECO:0000313" key="7">
    <source>
        <dbReference type="EMBL" id="PZW26062.1"/>
    </source>
</evidence>
<keyword evidence="3 5" id="KW-0238">DNA-binding</keyword>
<dbReference type="GO" id="GO:0000976">
    <property type="term" value="F:transcription cis-regulatory region binding"/>
    <property type="evidence" value="ECO:0007669"/>
    <property type="project" value="TreeGrafter"/>
</dbReference>
<dbReference type="PRINTS" id="PR00400">
    <property type="entry name" value="TETREPRESSOR"/>
</dbReference>
<dbReference type="SUPFAM" id="SSF48498">
    <property type="entry name" value="Tetracyclin repressor-like, C-terminal domain"/>
    <property type="match status" value="1"/>
</dbReference>
<evidence type="ECO:0000256" key="2">
    <source>
        <dbReference type="ARBA" id="ARBA00023015"/>
    </source>
</evidence>
<keyword evidence="8" id="KW-1185">Reference proteome</keyword>
<dbReference type="GO" id="GO:0045892">
    <property type="term" value="P:negative regulation of DNA-templated transcription"/>
    <property type="evidence" value="ECO:0007669"/>
    <property type="project" value="InterPro"/>
</dbReference>
<evidence type="ECO:0000256" key="5">
    <source>
        <dbReference type="PROSITE-ProRule" id="PRU00335"/>
    </source>
</evidence>
<name>A0A326U2R8_THEHA</name>
<gene>
    <name evidence="7" type="ORF">EI42_04021</name>
</gene>
<dbReference type="GO" id="GO:0003700">
    <property type="term" value="F:DNA-binding transcription factor activity"/>
    <property type="evidence" value="ECO:0007669"/>
    <property type="project" value="TreeGrafter"/>
</dbReference>
<evidence type="ECO:0000313" key="8">
    <source>
        <dbReference type="Proteomes" id="UP000248806"/>
    </source>
</evidence>
<proteinExistence type="predicted"/>
<dbReference type="PANTHER" id="PTHR30055">
    <property type="entry name" value="HTH-TYPE TRANSCRIPTIONAL REGULATOR RUTR"/>
    <property type="match status" value="1"/>
</dbReference>
<organism evidence="7 8">
    <name type="scientific">Thermosporothrix hazakensis</name>
    <dbReference type="NCBI Taxonomy" id="644383"/>
    <lineage>
        <taxon>Bacteria</taxon>
        <taxon>Bacillati</taxon>
        <taxon>Chloroflexota</taxon>
        <taxon>Ktedonobacteria</taxon>
        <taxon>Ktedonobacterales</taxon>
        <taxon>Thermosporotrichaceae</taxon>
        <taxon>Thermosporothrix</taxon>
    </lineage>
</organism>
<dbReference type="PROSITE" id="PS50977">
    <property type="entry name" value="HTH_TETR_2"/>
    <property type="match status" value="1"/>
</dbReference>
<dbReference type="EMBL" id="QKUF01000016">
    <property type="protein sequence ID" value="PZW26062.1"/>
    <property type="molecule type" value="Genomic_DNA"/>
</dbReference>
<dbReference type="Gene3D" id="1.10.10.60">
    <property type="entry name" value="Homeodomain-like"/>
    <property type="match status" value="1"/>
</dbReference>
<dbReference type="InterPro" id="IPR036271">
    <property type="entry name" value="Tet_transcr_reg_TetR-rel_C_sf"/>
</dbReference>
<dbReference type="RefSeq" id="WP_111324361.1">
    <property type="nucleotide sequence ID" value="NZ_BIFX01000003.1"/>
</dbReference>
<dbReference type="InterPro" id="IPR001647">
    <property type="entry name" value="HTH_TetR"/>
</dbReference>
<dbReference type="Pfam" id="PF00440">
    <property type="entry name" value="TetR_N"/>
    <property type="match status" value="1"/>
</dbReference>
<keyword evidence="1" id="KW-0678">Repressor</keyword>
<dbReference type="Gene3D" id="1.10.357.10">
    <property type="entry name" value="Tetracycline Repressor, domain 2"/>
    <property type="match status" value="1"/>
</dbReference>
<keyword evidence="2" id="KW-0805">Transcription regulation</keyword>
<dbReference type="SUPFAM" id="SSF46689">
    <property type="entry name" value="Homeodomain-like"/>
    <property type="match status" value="1"/>
</dbReference>
<evidence type="ECO:0000256" key="3">
    <source>
        <dbReference type="ARBA" id="ARBA00023125"/>
    </source>
</evidence>
<reference evidence="7 8" key="1">
    <citation type="submission" date="2018-06" db="EMBL/GenBank/DDBJ databases">
        <title>Genomic Encyclopedia of Archaeal and Bacterial Type Strains, Phase II (KMG-II): from individual species to whole genera.</title>
        <authorList>
            <person name="Goeker M."/>
        </authorList>
    </citation>
    <scope>NUCLEOTIDE SEQUENCE [LARGE SCALE GENOMIC DNA]</scope>
    <source>
        <strain evidence="7 8">ATCC BAA-1881</strain>
    </source>
</reference>
<accession>A0A326U2R8</accession>
<dbReference type="InterPro" id="IPR004111">
    <property type="entry name" value="Repressor_TetR_C"/>
</dbReference>
<dbReference type="InterPro" id="IPR050109">
    <property type="entry name" value="HTH-type_TetR-like_transc_reg"/>
</dbReference>
<dbReference type="AlphaFoldDB" id="A0A326U2R8"/>
<feature type="domain" description="HTH tetR-type" evidence="6">
    <location>
        <begin position="9"/>
        <end position="69"/>
    </location>
</feature>
<dbReference type="InterPro" id="IPR009057">
    <property type="entry name" value="Homeodomain-like_sf"/>
</dbReference>
<evidence type="ECO:0000259" key="6">
    <source>
        <dbReference type="PROSITE" id="PS50977"/>
    </source>
</evidence>
<dbReference type="InterPro" id="IPR003012">
    <property type="entry name" value="Tet_transcr_reg_TetR"/>
</dbReference>
<feature type="DNA-binding region" description="H-T-H motif" evidence="5">
    <location>
        <begin position="32"/>
        <end position="51"/>
    </location>
</feature>
<evidence type="ECO:0000256" key="4">
    <source>
        <dbReference type="ARBA" id="ARBA00023163"/>
    </source>
</evidence>
<evidence type="ECO:0000256" key="1">
    <source>
        <dbReference type="ARBA" id="ARBA00022491"/>
    </source>
</evidence>
<dbReference type="Proteomes" id="UP000248806">
    <property type="component" value="Unassembled WGS sequence"/>
</dbReference>
<sequence length="221" mass="24808">MTGTERRETLTRQKVLETALQLIDREGLEGLSMRKLGNILGVNAMSLYNHVKNKEDLLDGVIEVLVLQVPYPEMPDATPREELWTYMHALRDVLRAHPRALPIMATRPFRTPATLDILDRLLATIHRANIHGVQAVYALQCIAIFAIGQMLLEAGKLPEAGSEPGVNGPTVWQQYPATRYPTLHATLPDIAQWSSDEEFDFGLQALFQSIFGHERSDTDAR</sequence>